<accession>A0A7C1P023</accession>
<feature type="transmembrane region" description="Helical" evidence="5">
    <location>
        <begin position="35"/>
        <end position="55"/>
    </location>
</feature>
<comment type="subcellular location">
    <subcellularLocation>
        <location evidence="1">Membrane</location>
        <topology evidence="1">Multi-pass membrane protein</topology>
    </subcellularLocation>
</comment>
<keyword evidence="4 5" id="KW-0472">Membrane</keyword>
<dbReference type="AlphaFoldDB" id="A0A7C1P023"/>
<keyword evidence="3 5" id="KW-1133">Transmembrane helix</keyword>
<proteinExistence type="predicted"/>
<dbReference type="PANTHER" id="PTHR36460">
    <property type="entry name" value="UPF0132 DOMAIN PROTEIN (AFU_ORTHOLOGUE AFUA_3G10255)"/>
    <property type="match status" value="1"/>
</dbReference>
<feature type="transmembrane region" description="Helical" evidence="5">
    <location>
        <begin position="6"/>
        <end position="23"/>
    </location>
</feature>
<dbReference type="Pfam" id="PF09685">
    <property type="entry name" value="MamF_MmsF"/>
    <property type="match status" value="1"/>
</dbReference>
<evidence type="ECO:0008006" key="7">
    <source>
        <dbReference type="Google" id="ProtNLM"/>
    </source>
</evidence>
<evidence type="ECO:0000256" key="2">
    <source>
        <dbReference type="ARBA" id="ARBA00022692"/>
    </source>
</evidence>
<dbReference type="Proteomes" id="UP000885744">
    <property type="component" value="Unassembled WGS sequence"/>
</dbReference>
<organism evidence="6">
    <name type="scientific">candidate division WWE3 bacterium</name>
    <dbReference type="NCBI Taxonomy" id="2053526"/>
    <lineage>
        <taxon>Bacteria</taxon>
        <taxon>Katanobacteria</taxon>
    </lineage>
</organism>
<dbReference type="GO" id="GO:0016020">
    <property type="term" value="C:membrane"/>
    <property type="evidence" value="ECO:0007669"/>
    <property type="project" value="UniProtKB-SubCell"/>
</dbReference>
<feature type="transmembrane region" description="Helical" evidence="5">
    <location>
        <begin position="61"/>
        <end position="82"/>
    </location>
</feature>
<protein>
    <recommendedName>
        <fullName evidence="7">DUF4870 domain-containing protein</fullName>
    </recommendedName>
</protein>
<dbReference type="EMBL" id="DRHH01000031">
    <property type="protein sequence ID" value="HEB13927.1"/>
    <property type="molecule type" value="Genomic_DNA"/>
</dbReference>
<keyword evidence="2 5" id="KW-0812">Transmembrane</keyword>
<sequence length="114" mass="13127">MEENVAGALTYFLGFITGIFFLLTEPKNRFVRFHAMQPTILFGGLLVISLVLGIIPVINVLWLVISPLVGIAAFVLWVWLMYQAYEGKEYELPYVSQLSREQLKAREKMEEKEE</sequence>
<dbReference type="PANTHER" id="PTHR36460:SF1">
    <property type="entry name" value="UPF0132 DOMAIN PROTEIN (AFU_ORTHOLOGUE AFUA_3G10255)"/>
    <property type="match status" value="1"/>
</dbReference>
<evidence type="ECO:0000256" key="1">
    <source>
        <dbReference type="ARBA" id="ARBA00004141"/>
    </source>
</evidence>
<evidence type="ECO:0000313" key="6">
    <source>
        <dbReference type="EMBL" id="HEB13927.1"/>
    </source>
</evidence>
<gene>
    <name evidence="6" type="ORF">ENI09_00745</name>
</gene>
<evidence type="ECO:0000256" key="5">
    <source>
        <dbReference type="SAM" id="Phobius"/>
    </source>
</evidence>
<comment type="caution">
    <text evidence="6">The sequence shown here is derived from an EMBL/GenBank/DDBJ whole genome shotgun (WGS) entry which is preliminary data.</text>
</comment>
<name>A0A7C1P023_UNCKA</name>
<dbReference type="InterPro" id="IPR019109">
    <property type="entry name" value="MamF_MmsF"/>
</dbReference>
<reference evidence="6" key="1">
    <citation type="journal article" date="2020" name="mSystems">
        <title>Genome- and Community-Level Interaction Insights into Carbon Utilization and Element Cycling Functions of Hydrothermarchaeota in Hydrothermal Sediment.</title>
        <authorList>
            <person name="Zhou Z."/>
            <person name="Liu Y."/>
            <person name="Xu W."/>
            <person name="Pan J."/>
            <person name="Luo Z.H."/>
            <person name="Li M."/>
        </authorList>
    </citation>
    <scope>NUCLEOTIDE SEQUENCE [LARGE SCALE GENOMIC DNA]</scope>
    <source>
        <strain evidence="6">HyVt-365</strain>
    </source>
</reference>
<evidence type="ECO:0000256" key="4">
    <source>
        <dbReference type="ARBA" id="ARBA00023136"/>
    </source>
</evidence>
<evidence type="ECO:0000256" key="3">
    <source>
        <dbReference type="ARBA" id="ARBA00022989"/>
    </source>
</evidence>